<reference evidence="5" key="1">
    <citation type="journal article" date="2015" name="BMC Genomics">
        <title>Genomic and transcriptomic analysis of the endophytic fungus Pestalotiopsis fici reveals its lifestyle and high potential for synthesis of natural products.</title>
        <authorList>
            <person name="Wang X."/>
            <person name="Zhang X."/>
            <person name="Liu L."/>
            <person name="Xiang M."/>
            <person name="Wang W."/>
            <person name="Sun X."/>
            <person name="Che Y."/>
            <person name="Guo L."/>
            <person name="Liu G."/>
            <person name="Guo L."/>
            <person name="Wang C."/>
            <person name="Yin W.B."/>
            <person name="Stadler M."/>
            <person name="Zhang X."/>
            <person name="Liu X."/>
        </authorList>
    </citation>
    <scope>NUCLEOTIDE SEQUENCE [LARGE SCALE GENOMIC DNA]</scope>
    <source>
        <strain evidence="5">W106-1 / CGMCC3.15140</strain>
    </source>
</reference>
<dbReference type="OrthoDB" id="191139at2759"/>
<gene>
    <name evidence="4" type="ORF">PFICI_06859</name>
</gene>
<dbReference type="OMA" id="DPWGWVD"/>
<dbReference type="GeneID" id="19271872"/>
<dbReference type="PRINTS" id="PR00081">
    <property type="entry name" value="GDHRDH"/>
</dbReference>
<evidence type="ECO:0000313" key="5">
    <source>
        <dbReference type="Proteomes" id="UP000030651"/>
    </source>
</evidence>
<dbReference type="EMBL" id="KI912112">
    <property type="protein sequence ID" value="ETS81857.1"/>
    <property type="molecule type" value="Genomic_DNA"/>
</dbReference>
<dbReference type="RefSeq" id="XP_007833631.1">
    <property type="nucleotide sequence ID" value="XM_007835440.1"/>
</dbReference>
<dbReference type="InterPro" id="IPR002347">
    <property type="entry name" value="SDR_fam"/>
</dbReference>
<protein>
    <submittedName>
        <fullName evidence="4">Uncharacterized protein</fullName>
    </submittedName>
</protein>
<dbReference type="eggNOG" id="KOG1208">
    <property type="taxonomic scope" value="Eukaryota"/>
</dbReference>
<dbReference type="PANTHER" id="PTHR24320">
    <property type="entry name" value="RETINOL DEHYDROGENASE"/>
    <property type="match status" value="1"/>
</dbReference>
<evidence type="ECO:0000256" key="2">
    <source>
        <dbReference type="ARBA" id="ARBA00023002"/>
    </source>
</evidence>
<dbReference type="GO" id="GO:0016491">
    <property type="term" value="F:oxidoreductase activity"/>
    <property type="evidence" value="ECO:0007669"/>
    <property type="project" value="UniProtKB-KW"/>
</dbReference>
<evidence type="ECO:0000256" key="1">
    <source>
        <dbReference type="ARBA" id="ARBA00006484"/>
    </source>
</evidence>
<dbReference type="Pfam" id="PF00106">
    <property type="entry name" value="adh_short"/>
    <property type="match status" value="1"/>
</dbReference>
<dbReference type="STRING" id="1229662.W3X8Y8"/>
<accession>W3X8Y8</accession>
<dbReference type="InterPro" id="IPR036291">
    <property type="entry name" value="NAD(P)-bd_dom_sf"/>
</dbReference>
<dbReference type="InParanoid" id="W3X8Y8"/>
<dbReference type="AlphaFoldDB" id="W3X8Y8"/>
<evidence type="ECO:0000256" key="3">
    <source>
        <dbReference type="RuleBase" id="RU000363"/>
    </source>
</evidence>
<dbReference type="PANTHER" id="PTHR24320:SF283">
    <property type="entry name" value="RETINOL DEHYDROGENASE 11"/>
    <property type="match status" value="1"/>
</dbReference>
<organism evidence="4 5">
    <name type="scientific">Pestalotiopsis fici (strain W106-1 / CGMCC3.15140)</name>
    <dbReference type="NCBI Taxonomy" id="1229662"/>
    <lineage>
        <taxon>Eukaryota</taxon>
        <taxon>Fungi</taxon>
        <taxon>Dikarya</taxon>
        <taxon>Ascomycota</taxon>
        <taxon>Pezizomycotina</taxon>
        <taxon>Sordariomycetes</taxon>
        <taxon>Xylariomycetidae</taxon>
        <taxon>Amphisphaeriales</taxon>
        <taxon>Sporocadaceae</taxon>
        <taxon>Pestalotiopsis</taxon>
    </lineage>
</organism>
<dbReference type="Gene3D" id="3.40.50.720">
    <property type="entry name" value="NAD(P)-binding Rossmann-like Domain"/>
    <property type="match status" value="1"/>
</dbReference>
<evidence type="ECO:0000313" key="4">
    <source>
        <dbReference type="EMBL" id="ETS81857.1"/>
    </source>
</evidence>
<sequence length="327" mass="35373">MAPSYDATATASGLVTDFASAIKDKVVLTTGVSSGSLGALFVEAIAKAQPALLILASRSPAKIEKTAASIQADNPDVRIRILELDLGSLLAVRKSAETVNSWQDVPSIDVLVNNAGIMAVDYKLTAEGIESQFATNHVGHFLFANLIMEKLLAANSPRVVNVSSDGHRASAIRFADYNFDNGKTYNKWVAYGQSKTANILFSLSLAEKLGKRGLQSYSLHPGVINTNLGTHIDWNEDIHGLLALDRSLGNAEGWGTDFKWKTPDQGAATHVFAAFATTLKENNGSYLENSHIADPWVDTVKPWATSPIEAERLWKLSEKLVGQEFPY</sequence>
<dbReference type="SUPFAM" id="SSF51735">
    <property type="entry name" value="NAD(P)-binding Rossmann-fold domains"/>
    <property type="match status" value="1"/>
</dbReference>
<name>W3X8Y8_PESFW</name>
<proteinExistence type="inferred from homology"/>
<comment type="similarity">
    <text evidence="1 3">Belongs to the short-chain dehydrogenases/reductases (SDR) family.</text>
</comment>
<keyword evidence="2" id="KW-0560">Oxidoreductase</keyword>
<dbReference type="Proteomes" id="UP000030651">
    <property type="component" value="Unassembled WGS sequence"/>
</dbReference>
<dbReference type="PRINTS" id="PR00080">
    <property type="entry name" value="SDRFAMILY"/>
</dbReference>
<keyword evidence="5" id="KW-1185">Reference proteome</keyword>
<dbReference type="HOGENOM" id="CLU_010194_44_0_1"/>
<dbReference type="KEGG" id="pfy:PFICI_06859"/>